<evidence type="ECO:0000313" key="3">
    <source>
        <dbReference type="EMBL" id="KAB4187929.1"/>
    </source>
</evidence>
<evidence type="ECO:0000313" key="7">
    <source>
        <dbReference type="EMBL" id="RGL09828.1"/>
    </source>
</evidence>
<dbReference type="AlphaFoldDB" id="A0A174NRS7"/>
<evidence type="ECO:0000313" key="13">
    <source>
        <dbReference type="Proteomes" id="UP000285343"/>
    </source>
</evidence>
<evidence type="ECO:0000313" key="15">
    <source>
        <dbReference type="Proteomes" id="UP000466952"/>
    </source>
</evidence>
<dbReference type="Proteomes" id="UP000283766">
    <property type="component" value="Unassembled WGS sequence"/>
</dbReference>
<dbReference type="Proteomes" id="UP000095788">
    <property type="component" value="Unassembled WGS sequence"/>
</dbReference>
<reference evidence="2 10" key="1">
    <citation type="submission" date="2015-09" db="EMBL/GenBank/DDBJ databases">
        <authorList>
            <consortium name="Pathogen Informatics"/>
        </authorList>
    </citation>
    <scope>NUCLEOTIDE SEQUENCE [LARGE SCALE GENOMIC DNA]</scope>
    <source>
        <strain evidence="2 10">2789STDY5834942</strain>
    </source>
</reference>
<proteinExistence type="predicted"/>
<evidence type="ECO:0000313" key="16">
    <source>
        <dbReference type="Proteomes" id="UP000487221"/>
    </source>
</evidence>
<evidence type="ECO:0000313" key="6">
    <source>
        <dbReference type="EMBL" id="KAB4252604.1"/>
    </source>
</evidence>
<sequence length="60" mass="7158">MDFLLDFILHIDQYMIDIVQEYHMWAYAILFLLIVAIIVVSILPAVVEVLRARLKQRKQK</sequence>
<dbReference type="EMBL" id="WCTJ01000018">
    <property type="protein sequence ID" value="KAB4252604.1"/>
    <property type="molecule type" value="Genomic_DNA"/>
</dbReference>
<evidence type="ECO:0000256" key="1">
    <source>
        <dbReference type="SAM" id="Phobius"/>
    </source>
</evidence>
<accession>A0A174NRS7</accession>
<dbReference type="Proteomes" id="UP000285343">
    <property type="component" value="Unassembled WGS sequence"/>
</dbReference>
<dbReference type="Proteomes" id="UP000487989">
    <property type="component" value="Unassembled WGS sequence"/>
</dbReference>
<dbReference type="Proteomes" id="UP000431575">
    <property type="component" value="Unassembled WGS sequence"/>
</dbReference>
<evidence type="ECO:0000313" key="17">
    <source>
        <dbReference type="Proteomes" id="UP000487989"/>
    </source>
</evidence>
<dbReference type="Proteomes" id="UP000466952">
    <property type="component" value="Unassembled WGS sequence"/>
</dbReference>
<keyword evidence="1" id="KW-0472">Membrane</keyword>
<reference evidence="14 15" key="3">
    <citation type="journal article" date="2019" name="Nat. Med.">
        <title>A library of human gut bacterial isolates paired with longitudinal multiomics data enables mechanistic microbiome research.</title>
        <authorList>
            <person name="Poyet M."/>
            <person name="Groussin M."/>
            <person name="Gibbons S.M."/>
            <person name="Avila-Pacheco J."/>
            <person name="Jiang X."/>
            <person name="Kearney S.M."/>
            <person name="Perrotta A.R."/>
            <person name="Berdy B."/>
            <person name="Zhao S."/>
            <person name="Lieberman T.D."/>
            <person name="Swanson P.K."/>
            <person name="Smith M."/>
            <person name="Roesemann S."/>
            <person name="Alexander J.E."/>
            <person name="Rich S.A."/>
            <person name="Livny J."/>
            <person name="Vlamakis H."/>
            <person name="Clish C."/>
            <person name="Bullock K."/>
            <person name="Deik A."/>
            <person name="Scott J."/>
            <person name="Pierce K.A."/>
            <person name="Xavier R.J."/>
            <person name="Alm E.J."/>
        </authorList>
    </citation>
    <scope>NUCLEOTIDE SEQUENCE [LARGE SCALE GENOMIC DNA]</scope>
    <source>
        <strain evidence="4 15">BIOML-A11</strain>
        <strain evidence="3 16">BIOML-A19</strain>
        <strain evidence="6 17">BIOML-A3</strain>
        <strain evidence="5 14">BIOML-A6</strain>
    </source>
</reference>
<name>A0A174NRS7_BACUN</name>
<dbReference type="EMBL" id="QRZC01000003">
    <property type="protein sequence ID" value="RGV45164.1"/>
    <property type="molecule type" value="Genomic_DNA"/>
</dbReference>
<evidence type="ECO:0000313" key="9">
    <source>
        <dbReference type="EMBL" id="RHH33618.1"/>
    </source>
</evidence>
<dbReference type="Proteomes" id="UP000487221">
    <property type="component" value="Unassembled WGS sequence"/>
</dbReference>
<evidence type="ECO:0000313" key="10">
    <source>
        <dbReference type="Proteomes" id="UP000095788"/>
    </source>
</evidence>
<reference evidence="11 12" key="2">
    <citation type="submission" date="2018-08" db="EMBL/GenBank/DDBJ databases">
        <title>A genome reference for cultivated species of the human gut microbiota.</title>
        <authorList>
            <person name="Zou Y."/>
            <person name="Xue W."/>
            <person name="Luo G."/>
        </authorList>
    </citation>
    <scope>NUCLEOTIDE SEQUENCE [LARGE SCALE GENOMIC DNA]</scope>
    <source>
        <strain evidence="8 13">AF14-42</strain>
        <strain evidence="9 12">AM18-14LB</strain>
        <strain evidence="7 11">TF08-13</strain>
    </source>
</reference>
<keyword evidence="1" id="KW-0812">Transmembrane</keyword>
<gene>
    <name evidence="2" type="primary">dedA_1</name>
    <name evidence="9" type="ORF">DW216_05565</name>
    <name evidence="8" type="ORF">DWW14_03600</name>
    <name evidence="7" type="ORF">DXC80_17360</name>
    <name evidence="2" type="ORF">ERS852554_00920</name>
    <name evidence="5" type="ORF">GAP41_15670</name>
    <name evidence="6" type="ORF">GAP48_12000</name>
    <name evidence="4" type="ORF">GAP55_13335</name>
    <name evidence="3" type="ORF">GAQ44_01280</name>
</gene>
<evidence type="ECO:0000313" key="14">
    <source>
        <dbReference type="Proteomes" id="UP000431575"/>
    </source>
</evidence>
<evidence type="ECO:0000313" key="5">
    <source>
        <dbReference type="EMBL" id="KAB4240589.1"/>
    </source>
</evidence>
<evidence type="ECO:0000313" key="4">
    <source>
        <dbReference type="EMBL" id="KAB4211508.1"/>
    </source>
</evidence>
<dbReference type="EMBL" id="CZBF01000001">
    <property type="protein sequence ID" value="CUP49260.1"/>
    <property type="molecule type" value="Genomic_DNA"/>
</dbReference>
<feature type="transmembrane region" description="Helical" evidence="1">
    <location>
        <begin position="24"/>
        <end position="50"/>
    </location>
</feature>
<evidence type="ECO:0000313" key="8">
    <source>
        <dbReference type="EMBL" id="RGV45164.1"/>
    </source>
</evidence>
<dbReference type="EMBL" id="WCTM01000009">
    <property type="protein sequence ID" value="KAB4240589.1"/>
    <property type="molecule type" value="Genomic_DNA"/>
</dbReference>
<evidence type="ECO:0000313" key="12">
    <source>
        <dbReference type="Proteomes" id="UP000283766"/>
    </source>
</evidence>
<dbReference type="EMBL" id="WCTR01000009">
    <property type="protein sequence ID" value="KAB4211508.1"/>
    <property type="molecule type" value="Genomic_DNA"/>
</dbReference>
<dbReference type="EMBL" id="QSRK01000033">
    <property type="protein sequence ID" value="RGL09828.1"/>
    <property type="molecule type" value="Genomic_DNA"/>
</dbReference>
<protein>
    <submittedName>
        <fullName evidence="2">Uncharacterized membrane-associated protein</fullName>
    </submittedName>
</protein>
<keyword evidence="1" id="KW-1133">Transmembrane helix</keyword>
<evidence type="ECO:0000313" key="11">
    <source>
        <dbReference type="Proteomes" id="UP000260795"/>
    </source>
</evidence>
<dbReference type="Proteomes" id="UP000260795">
    <property type="component" value="Unassembled WGS sequence"/>
</dbReference>
<organism evidence="2 10">
    <name type="scientific">Bacteroides uniformis</name>
    <dbReference type="NCBI Taxonomy" id="820"/>
    <lineage>
        <taxon>Bacteria</taxon>
        <taxon>Pseudomonadati</taxon>
        <taxon>Bacteroidota</taxon>
        <taxon>Bacteroidia</taxon>
        <taxon>Bacteroidales</taxon>
        <taxon>Bacteroidaceae</taxon>
        <taxon>Bacteroides</taxon>
    </lineage>
</organism>
<evidence type="ECO:0000313" key="2">
    <source>
        <dbReference type="EMBL" id="CUP49260.1"/>
    </source>
</evidence>
<dbReference type="EMBL" id="QRJL01000002">
    <property type="protein sequence ID" value="RHH33618.1"/>
    <property type="molecule type" value="Genomic_DNA"/>
</dbReference>
<dbReference type="EMBL" id="WCTY01000002">
    <property type="protein sequence ID" value="KAB4187929.1"/>
    <property type="molecule type" value="Genomic_DNA"/>
</dbReference>